<dbReference type="EnsemblFungi" id="PTTG_27692-t43_1">
    <property type="protein sequence ID" value="PTTG_27692-t43_1-p1"/>
    <property type="gene ID" value="PTTG_27692"/>
</dbReference>
<evidence type="ECO:0000256" key="1">
    <source>
        <dbReference type="SAM" id="MobiDB-lite"/>
    </source>
</evidence>
<dbReference type="Proteomes" id="UP000005240">
    <property type="component" value="Unassembled WGS sequence"/>
</dbReference>
<feature type="region of interest" description="Disordered" evidence="1">
    <location>
        <begin position="1"/>
        <end position="47"/>
    </location>
</feature>
<dbReference type="EMBL" id="ADAS02000066">
    <property type="protein sequence ID" value="OAV92320.1"/>
    <property type="molecule type" value="Genomic_DNA"/>
</dbReference>
<sequence>MTQPAKRRRGNTDYSAKQPGDASNKSPRAQAKLRGDGNTIADTIPGSSALTSIAPRITAPPLATRISPNPIRPLVVKGQKVDQMSSAILSYCKGKSKIGFIDSIDSRITDSTARITHPRSHSP</sequence>
<reference evidence="2" key="1">
    <citation type="submission" date="2009-11" db="EMBL/GenBank/DDBJ databases">
        <authorList>
            <consortium name="The Broad Institute Genome Sequencing Platform"/>
            <person name="Ward D."/>
            <person name="Feldgarden M."/>
            <person name="Earl A."/>
            <person name="Young S.K."/>
            <person name="Zeng Q."/>
            <person name="Koehrsen M."/>
            <person name="Alvarado L."/>
            <person name="Berlin A."/>
            <person name="Bochicchio J."/>
            <person name="Borenstein D."/>
            <person name="Chapman S.B."/>
            <person name="Chen Z."/>
            <person name="Engels R."/>
            <person name="Freedman E."/>
            <person name="Gellesch M."/>
            <person name="Goldberg J."/>
            <person name="Griggs A."/>
            <person name="Gujja S."/>
            <person name="Heilman E."/>
            <person name="Heiman D."/>
            <person name="Hepburn T."/>
            <person name="Howarth C."/>
            <person name="Jen D."/>
            <person name="Larson L."/>
            <person name="Lewis B."/>
            <person name="Mehta T."/>
            <person name="Park D."/>
            <person name="Pearson M."/>
            <person name="Roberts A."/>
            <person name="Saif S."/>
            <person name="Shea T."/>
            <person name="Shenoy N."/>
            <person name="Sisk P."/>
            <person name="Stolte C."/>
            <person name="Sykes S."/>
            <person name="Thomson T."/>
            <person name="Walk T."/>
            <person name="White J."/>
            <person name="Yandava C."/>
            <person name="Izard J."/>
            <person name="Baranova O.V."/>
            <person name="Blanton J.M."/>
            <person name="Tanner A.C."/>
            <person name="Dewhirst F.E."/>
            <person name="Haas B."/>
            <person name="Nusbaum C."/>
            <person name="Birren B."/>
        </authorList>
    </citation>
    <scope>NUCLEOTIDE SEQUENCE [LARGE SCALE GENOMIC DNA]</scope>
    <source>
        <strain evidence="2">1-1 BBBD Race 1</strain>
    </source>
</reference>
<evidence type="ECO:0000313" key="4">
    <source>
        <dbReference type="Proteomes" id="UP000005240"/>
    </source>
</evidence>
<protein>
    <submittedName>
        <fullName evidence="2 3">Uncharacterized protein</fullName>
    </submittedName>
</protein>
<reference evidence="3 4" key="3">
    <citation type="journal article" date="2017" name="G3 (Bethesda)">
        <title>Comparative analysis highlights variable genome content of wheat rusts and divergence of the mating loci.</title>
        <authorList>
            <person name="Cuomo C.A."/>
            <person name="Bakkeren G."/>
            <person name="Khalil H.B."/>
            <person name="Panwar V."/>
            <person name="Joly D."/>
            <person name="Linning R."/>
            <person name="Sakthikumar S."/>
            <person name="Song X."/>
            <person name="Adiconis X."/>
            <person name="Fan L."/>
            <person name="Goldberg J.M."/>
            <person name="Levin J.Z."/>
            <person name="Young S."/>
            <person name="Zeng Q."/>
            <person name="Anikster Y."/>
            <person name="Bruce M."/>
            <person name="Wang M."/>
            <person name="Yin C."/>
            <person name="McCallum B."/>
            <person name="Szabo L.J."/>
            <person name="Hulbert S."/>
            <person name="Chen X."/>
            <person name="Fellers J.P."/>
        </authorList>
    </citation>
    <scope>NUCLEOTIDE SEQUENCE</scope>
    <source>
        <strain evidence="3">isolate 1-1 / race 1 (BBBD)</strain>
        <strain evidence="4">Isolate 1-1 / race 1 (BBBD)</strain>
    </source>
</reference>
<proteinExistence type="predicted"/>
<reference evidence="3" key="4">
    <citation type="submission" date="2025-05" db="UniProtKB">
        <authorList>
            <consortium name="EnsemblFungi"/>
        </authorList>
    </citation>
    <scope>IDENTIFICATION</scope>
    <source>
        <strain evidence="3">isolate 1-1 / race 1 (BBBD)</strain>
    </source>
</reference>
<keyword evidence="4" id="KW-1185">Reference proteome</keyword>
<evidence type="ECO:0000313" key="3">
    <source>
        <dbReference type="EnsemblFungi" id="PTTG_27692-t43_1-p1"/>
    </source>
</evidence>
<dbReference type="VEuPathDB" id="FungiDB:PTTG_27692"/>
<dbReference type="AlphaFoldDB" id="A0A180GI08"/>
<reference evidence="2" key="2">
    <citation type="submission" date="2016-05" db="EMBL/GenBank/DDBJ databases">
        <title>Comparative analysis highlights variable genome content of wheat rusts and divergence of the mating loci.</title>
        <authorList>
            <person name="Cuomo C.A."/>
            <person name="Bakkeren G."/>
            <person name="Szabo L."/>
            <person name="Khalil H."/>
            <person name="Joly D."/>
            <person name="Goldberg J."/>
            <person name="Young S."/>
            <person name="Zeng Q."/>
            <person name="Fellers J."/>
        </authorList>
    </citation>
    <scope>NUCLEOTIDE SEQUENCE [LARGE SCALE GENOMIC DNA]</scope>
    <source>
        <strain evidence="2">1-1 BBBD Race 1</strain>
    </source>
</reference>
<accession>A0A180GI08</accession>
<gene>
    <name evidence="2" type="ORF">PTTG_27692</name>
</gene>
<evidence type="ECO:0000313" key="2">
    <source>
        <dbReference type="EMBL" id="OAV92320.1"/>
    </source>
</evidence>
<organism evidence="2">
    <name type="scientific">Puccinia triticina (isolate 1-1 / race 1 (BBBD))</name>
    <name type="common">Brown leaf rust fungus</name>
    <dbReference type="NCBI Taxonomy" id="630390"/>
    <lineage>
        <taxon>Eukaryota</taxon>
        <taxon>Fungi</taxon>
        <taxon>Dikarya</taxon>
        <taxon>Basidiomycota</taxon>
        <taxon>Pucciniomycotina</taxon>
        <taxon>Pucciniomycetes</taxon>
        <taxon>Pucciniales</taxon>
        <taxon>Pucciniaceae</taxon>
        <taxon>Puccinia</taxon>
    </lineage>
</organism>
<name>A0A180GI08_PUCT1</name>